<evidence type="ECO:0008006" key="3">
    <source>
        <dbReference type="Google" id="ProtNLM"/>
    </source>
</evidence>
<evidence type="ECO:0000313" key="1">
    <source>
        <dbReference type="EMBL" id="MXP21423.1"/>
    </source>
</evidence>
<dbReference type="RefSeq" id="WP_160901616.1">
    <property type="nucleotide sequence ID" value="NZ_CP102850.1"/>
</dbReference>
<accession>A0A6L7GP81</accession>
<evidence type="ECO:0000313" key="2">
    <source>
        <dbReference type="Proteomes" id="UP000475545"/>
    </source>
</evidence>
<dbReference type="Proteomes" id="UP000475545">
    <property type="component" value="Unassembled WGS sequence"/>
</dbReference>
<organism evidence="1 2">
    <name type="scientific">Gordonia mangrovi</name>
    <dbReference type="NCBI Taxonomy" id="2665643"/>
    <lineage>
        <taxon>Bacteria</taxon>
        <taxon>Bacillati</taxon>
        <taxon>Actinomycetota</taxon>
        <taxon>Actinomycetes</taxon>
        <taxon>Mycobacteriales</taxon>
        <taxon>Gordoniaceae</taxon>
        <taxon>Gordonia</taxon>
    </lineage>
</organism>
<name>A0A6L7GP81_9ACTN</name>
<dbReference type="EMBL" id="WMBR01000002">
    <property type="protein sequence ID" value="MXP21423.1"/>
    <property type="molecule type" value="Genomic_DNA"/>
</dbReference>
<protein>
    <recommendedName>
        <fullName evidence="3">Transcriptional regulator, AbiEi antitoxin, Type IV TA system</fullName>
    </recommendedName>
</protein>
<keyword evidence="2" id="KW-1185">Reference proteome</keyword>
<gene>
    <name evidence="1" type="ORF">GIY30_08675</name>
</gene>
<dbReference type="AlphaFoldDB" id="A0A6L7GP81"/>
<comment type="caution">
    <text evidence="1">The sequence shown here is derived from an EMBL/GenBank/DDBJ whole genome shotgun (WGS) entry which is preliminary data.</text>
</comment>
<proteinExistence type="predicted"/>
<sequence>MTAFPTDRHGLVHRAAALAAGYTDTELTHAHRRNDLVHLIPGVSAPAAERTPEQLHRLKAIAVLATTEPEHTLSHQSAAALHDLPMLKPNLRRVHVTTGSKSGGHRSATRHAHVGELKPSEVVLVDGVRVTSLERTAVDIACTTSMGFAGALAVFDAALRQGADRTMMSTMLQRRRPGIAQARRALHHADGAAENPGESWGRAQMIEAGLPVPRLQHEFHDGNGKLVARTDYDWDGLLVGEFDGDVKYRKHLKPGETPFDAMKREKEREDKLRKMGIMVIRWTWKDLEQGRVVGLIRDWLTRLHLAAA</sequence>
<reference evidence="1 2" key="1">
    <citation type="submission" date="2019-11" db="EMBL/GenBank/DDBJ databases">
        <title>Gordonia sp. nov., a novel actinobacterium isolated from mangrove soil in Hainan.</title>
        <authorList>
            <person name="Huang X."/>
            <person name="Xie Y."/>
            <person name="Chu X."/>
            <person name="Xiao K."/>
        </authorList>
    </citation>
    <scope>NUCLEOTIDE SEQUENCE [LARGE SCALE GENOMIC DNA]</scope>
    <source>
        <strain evidence="1 2">HNM0687</strain>
    </source>
</reference>